<dbReference type="Proteomes" id="UP000224507">
    <property type="component" value="Unassembled WGS sequence"/>
</dbReference>
<dbReference type="RefSeq" id="WP_098997343.1">
    <property type="nucleotide sequence ID" value="NZ_CP077153.1"/>
</dbReference>
<reference evidence="1 2" key="1">
    <citation type="submission" date="2017-06" db="EMBL/GenBank/DDBJ databases">
        <title>Draft genome sequence of Fusobacterium nucleatum subsp. polymorphum KCOM 1274 (=ChDC F309).</title>
        <authorList>
            <person name="Kook J.-K."/>
            <person name="Park S.-N."/>
            <person name="Lim Y.K."/>
            <person name="Roh H."/>
        </authorList>
    </citation>
    <scope>NUCLEOTIDE SEQUENCE [LARGE SCALE GENOMIC DNA]</scope>
    <source>
        <strain evidence="2">KCOM 1274 (ChDC F309)</strain>
    </source>
</reference>
<dbReference type="EMBL" id="NIRO01000004">
    <property type="protein sequence ID" value="PHI15501.1"/>
    <property type="molecule type" value="Genomic_DNA"/>
</dbReference>
<evidence type="ECO:0000313" key="2">
    <source>
        <dbReference type="Proteomes" id="UP000224507"/>
    </source>
</evidence>
<dbReference type="AlphaFoldDB" id="A0A2C6CGJ6"/>
<protein>
    <submittedName>
        <fullName evidence="1">Uncharacterized protein</fullName>
    </submittedName>
</protein>
<sequence>MKQIITDSDGDSNFIINLEDLEIDFKVEYILYSIIDALINQINDEMLKKYFNKTKQYLTLWELAETYKLKDWSKNEGLSGVFFERFVYNMLAIKKDPISSFILDSLNKLDPNFCGNDFDVILWGTEKGSWLSDFSLNLSLNIIHEDDCIILNNQVQNLKKLLKDLYHSGKNCNGLEKADLFVKLENSNIWFGVDIKLKVEHFKSTNKKILPIRIALKTDNIFRLKKGIFEKIEPYTFIFPKENDYGELSVRYYRFMLLILEQIAKGNKYNLNKELYEFDRRIVFFFLENQNESLFKILELFASDLKNKGIGLPERIIIPNTCYTLFINNCNYSKLDRFSSKNKINIG</sequence>
<name>A0A2C6CGJ6_FUSNP</name>
<comment type="caution">
    <text evidence="1">The sequence shown here is derived from an EMBL/GenBank/DDBJ whole genome shotgun (WGS) entry which is preliminary data.</text>
</comment>
<organism evidence="1 2">
    <name type="scientific">Fusobacterium nucleatum subsp. polymorphum</name>
    <name type="common">Fusobacterium polymorphum</name>
    <dbReference type="NCBI Taxonomy" id="76857"/>
    <lineage>
        <taxon>Bacteria</taxon>
        <taxon>Fusobacteriati</taxon>
        <taxon>Fusobacteriota</taxon>
        <taxon>Fusobacteriia</taxon>
        <taxon>Fusobacteriales</taxon>
        <taxon>Fusobacteriaceae</taxon>
        <taxon>Fusobacterium</taxon>
    </lineage>
</organism>
<evidence type="ECO:0000313" key="1">
    <source>
        <dbReference type="EMBL" id="PHI15501.1"/>
    </source>
</evidence>
<accession>A0A2C6CGJ6</accession>
<gene>
    <name evidence="1" type="ORF">CBG56_05590</name>
</gene>
<proteinExistence type="predicted"/>